<evidence type="ECO:0000259" key="3">
    <source>
        <dbReference type="SMART" id="SM00719"/>
    </source>
</evidence>
<feature type="region of interest" description="Disordered" evidence="2">
    <location>
        <begin position="418"/>
        <end position="445"/>
    </location>
</feature>
<sequence>MADLDEELLGLVGDDDSGDEESVDDFERLEQAELGDLSGAEEPQPSVEKVDDAPERRKGVAQKVRAKRGKRKVRQPSEDEDDAASATPGSPEYGQYDEEDDDAPGEEEEDIRPLYPLEGKYESEQDRSYVMALSEIQREELLATRAEEVTRRTQDQLLKKALASSSAANKQKRKAAAADLEDNNNRRTTRPKTEKQLALDRLRQTREEKAAQRDRLASTRDDRRDERAPSSHGSEKDADGESEVEWAAEPERKDDPPAELKDFDRARIGRTGFAKVCFYPGFEQAIRGCFARVAIGQNRETGQTTYRMCQIKDFTVGKPYQMENSVGKPFTTDQYALVAQGSSEKPWPFSACSDGHITDADYGRYVETLNKENMKKPSRRFLHKKLDDINGLLNITFTEEKLNQKFAKQREIQMKYDPVHQAKQKRKDIQKRRAEAEQNSDEEEIARCDAELEALENGAVNGGPKIVAKVKAKDHASPAKTVAQHESLAILNRQNRAKNQQEVRQALLKERQKIERERKAAHEKKTAEIRAQVHAKAKDQAQRRASQNKELFGEDTPGTSRAGTPANGTSTPKRRPELPVNGAKGPIGALKKKNLDDEVISGLDLDIDIEI</sequence>
<gene>
    <name evidence="4" type="ORF">Slin15195_G071840</name>
</gene>
<keyword evidence="5" id="KW-1185">Reference proteome</keyword>
<feature type="region of interest" description="Disordered" evidence="2">
    <location>
        <begin position="160"/>
        <end position="261"/>
    </location>
</feature>
<evidence type="ECO:0000313" key="4">
    <source>
        <dbReference type="EMBL" id="USW53865.1"/>
    </source>
</evidence>
<feature type="domain" description="Plus3" evidence="3">
    <location>
        <begin position="257"/>
        <end position="371"/>
    </location>
</feature>
<feature type="compositionally biased region" description="Acidic residues" evidence="2">
    <location>
        <begin position="1"/>
        <end position="24"/>
    </location>
</feature>
<evidence type="ECO:0000313" key="5">
    <source>
        <dbReference type="Proteomes" id="UP001056384"/>
    </source>
</evidence>
<dbReference type="SMART" id="SM00719">
    <property type="entry name" value="Plus3"/>
    <property type="match status" value="1"/>
</dbReference>
<feature type="coiled-coil region" evidence="1">
    <location>
        <begin position="497"/>
        <end position="524"/>
    </location>
</feature>
<dbReference type="InterPro" id="IPR036128">
    <property type="entry name" value="Plus3-like_sf"/>
</dbReference>
<name>A0A9Q9EKA6_9PEZI</name>
<feature type="region of interest" description="Disordered" evidence="2">
    <location>
        <begin position="1"/>
        <end position="123"/>
    </location>
</feature>
<dbReference type="Proteomes" id="UP001056384">
    <property type="component" value="Chromosome 5"/>
</dbReference>
<feature type="compositionally biased region" description="Basic and acidic residues" evidence="2">
    <location>
        <begin position="48"/>
        <end position="58"/>
    </location>
</feature>
<feature type="compositionally biased region" description="Basic and acidic residues" evidence="2">
    <location>
        <begin position="249"/>
        <end position="261"/>
    </location>
</feature>
<dbReference type="InterPro" id="IPR004343">
    <property type="entry name" value="Plus-3_dom"/>
</dbReference>
<feature type="compositionally biased region" description="Basic and acidic residues" evidence="2">
    <location>
        <begin position="191"/>
        <end position="239"/>
    </location>
</feature>
<evidence type="ECO:0000256" key="1">
    <source>
        <dbReference type="SAM" id="Coils"/>
    </source>
</evidence>
<dbReference type="Pfam" id="PF03126">
    <property type="entry name" value="Plus-3"/>
    <property type="match status" value="1"/>
</dbReference>
<dbReference type="FunFam" id="3.90.70.200:FF:000005">
    <property type="entry name" value="Related to Pol II transcription elongation factor"/>
    <property type="match status" value="1"/>
</dbReference>
<dbReference type="Gene3D" id="3.90.70.200">
    <property type="entry name" value="Plus-3 domain"/>
    <property type="match status" value="1"/>
</dbReference>
<evidence type="ECO:0000256" key="2">
    <source>
        <dbReference type="SAM" id="MobiDB-lite"/>
    </source>
</evidence>
<feature type="compositionally biased region" description="Polar residues" evidence="2">
    <location>
        <begin position="557"/>
        <end position="571"/>
    </location>
</feature>
<dbReference type="EMBL" id="CP099422">
    <property type="protein sequence ID" value="USW53865.1"/>
    <property type="molecule type" value="Genomic_DNA"/>
</dbReference>
<accession>A0A9Q9EKA6</accession>
<keyword evidence="1" id="KW-0175">Coiled coil</keyword>
<protein>
    <submittedName>
        <fullName evidence="4">Plus-3 domain, Plus3-like superfamily protein</fullName>
    </submittedName>
</protein>
<dbReference type="AlphaFoldDB" id="A0A9Q9EKA6"/>
<feature type="compositionally biased region" description="Low complexity" evidence="2">
    <location>
        <begin position="160"/>
        <end position="169"/>
    </location>
</feature>
<dbReference type="GO" id="GO:0003677">
    <property type="term" value="F:DNA binding"/>
    <property type="evidence" value="ECO:0007669"/>
    <property type="project" value="InterPro"/>
</dbReference>
<organism evidence="4 5">
    <name type="scientific">Septoria linicola</name>
    <dbReference type="NCBI Taxonomy" id="215465"/>
    <lineage>
        <taxon>Eukaryota</taxon>
        <taxon>Fungi</taxon>
        <taxon>Dikarya</taxon>
        <taxon>Ascomycota</taxon>
        <taxon>Pezizomycotina</taxon>
        <taxon>Dothideomycetes</taxon>
        <taxon>Dothideomycetidae</taxon>
        <taxon>Mycosphaerellales</taxon>
        <taxon>Mycosphaerellaceae</taxon>
        <taxon>Septoria</taxon>
    </lineage>
</organism>
<feature type="region of interest" description="Disordered" evidence="2">
    <location>
        <begin position="531"/>
        <end position="589"/>
    </location>
</feature>
<feature type="compositionally biased region" description="Acidic residues" evidence="2">
    <location>
        <begin position="95"/>
        <end position="110"/>
    </location>
</feature>
<feature type="compositionally biased region" description="Basic residues" evidence="2">
    <location>
        <begin position="64"/>
        <end position="74"/>
    </location>
</feature>
<reference evidence="4" key="1">
    <citation type="submission" date="2022-06" db="EMBL/GenBank/DDBJ databases">
        <title>Complete genome sequences of two strains of the flax pathogen Septoria linicola.</title>
        <authorList>
            <person name="Lapalu N."/>
            <person name="Simon A."/>
            <person name="Demenou B."/>
            <person name="Paumier D."/>
            <person name="Guillot M.-P."/>
            <person name="Gout L."/>
            <person name="Valade R."/>
        </authorList>
    </citation>
    <scope>NUCLEOTIDE SEQUENCE</scope>
    <source>
        <strain evidence="4">SE15195</strain>
    </source>
</reference>
<proteinExistence type="predicted"/>
<dbReference type="SUPFAM" id="SSF159042">
    <property type="entry name" value="Plus3-like"/>
    <property type="match status" value="1"/>
</dbReference>